<dbReference type="GO" id="GO:0008379">
    <property type="term" value="F:thioredoxin peroxidase activity"/>
    <property type="evidence" value="ECO:0007669"/>
    <property type="project" value="TreeGrafter"/>
</dbReference>
<feature type="domain" description="Alkyl hydroperoxide reductase subunit C/ Thiol specific antioxidant" evidence="8">
    <location>
        <begin position="2"/>
        <end position="76"/>
    </location>
</feature>
<evidence type="ECO:0000256" key="6">
    <source>
        <dbReference type="ARBA" id="ARBA00023284"/>
    </source>
</evidence>
<dbReference type="InterPro" id="IPR050924">
    <property type="entry name" value="Peroxiredoxin_BCP/PrxQ"/>
</dbReference>
<dbReference type="CDD" id="cd03017">
    <property type="entry name" value="PRX_BCP"/>
    <property type="match status" value="1"/>
</dbReference>
<evidence type="ECO:0000256" key="5">
    <source>
        <dbReference type="ARBA" id="ARBA00023157"/>
    </source>
</evidence>
<accession>A0A1V4I6K2</accession>
<evidence type="ECO:0000313" key="10">
    <source>
        <dbReference type="Proteomes" id="UP000190080"/>
    </source>
</evidence>
<dbReference type="Proteomes" id="UP000190080">
    <property type="component" value="Unassembled WGS sequence"/>
</dbReference>
<evidence type="ECO:0000259" key="8">
    <source>
        <dbReference type="Pfam" id="PF00578"/>
    </source>
</evidence>
<gene>
    <name evidence="9" type="primary">bcp</name>
    <name evidence="9" type="ORF">CLORY_44020</name>
</gene>
<sequence>MENFKNLNAVVISISRDTLKSHESFIIKQNISFLLLSDIDETVCKLYDVLEEKNMYGKKSIGIERSTFVIDKDGKFTKIFRKVHVTAHIDCLLEVLKTIKD</sequence>
<keyword evidence="3" id="KW-0049">Antioxidant</keyword>
<dbReference type="Gene3D" id="3.40.30.10">
    <property type="entry name" value="Glutaredoxin"/>
    <property type="match status" value="1"/>
</dbReference>
<keyword evidence="10" id="KW-1185">Reference proteome</keyword>
<dbReference type="InterPro" id="IPR000866">
    <property type="entry name" value="AhpC/TSA"/>
</dbReference>
<keyword evidence="2 9" id="KW-0575">Peroxidase</keyword>
<dbReference type="Pfam" id="PF00578">
    <property type="entry name" value="AhpC-TSA"/>
    <property type="match status" value="1"/>
</dbReference>
<evidence type="ECO:0000256" key="2">
    <source>
        <dbReference type="ARBA" id="ARBA00022559"/>
    </source>
</evidence>
<keyword evidence="5" id="KW-1015">Disulfide bond</keyword>
<dbReference type="EMBL" id="MZGV01000110">
    <property type="protein sequence ID" value="OPJ55500.1"/>
    <property type="molecule type" value="Genomic_DNA"/>
</dbReference>
<dbReference type="AlphaFoldDB" id="A0A1V4I6K2"/>
<comment type="caution">
    <text evidence="9">The sequence shown here is derived from an EMBL/GenBank/DDBJ whole genome shotgun (WGS) entry which is preliminary data.</text>
</comment>
<evidence type="ECO:0000256" key="3">
    <source>
        <dbReference type="ARBA" id="ARBA00022862"/>
    </source>
</evidence>
<evidence type="ECO:0000256" key="7">
    <source>
        <dbReference type="ARBA" id="ARBA00041373"/>
    </source>
</evidence>
<dbReference type="PANTHER" id="PTHR42801">
    <property type="entry name" value="THIOREDOXIN-DEPENDENT PEROXIDE REDUCTASE"/>
    <property type="match status" value="1"/>
</dbReference>
<dbReference type="GO" id="GO:0045454">
    <property type="term" value="P:cell redox homeostasis"/>
    <property type="evidence" value="ECO:0007669"/>
    <property type="project" value="TreeGrafter"/>
</dbReference>
<dbReference type="PANTHER" id="PTHR42801:SF4">
    <property type="entry name" value="AHPC_TSA FAMILY PROTEIN"/>
    <property type="match status" value="1"/>
</dbReference>
<keyword evidence="6" id="KW-0676">Redox-active center</keyword>
<comment type="function">
    <text evidence="1">Thiol-specific peroxidase that catalyzes the reduction of hydrogen peroxide and organic hydroperoxides to water and alcohols, respectively. Plays a role in cell protection against oxidative stress by detoxifying peroxides and as sensor of hydrogen peroxide-mediated signaling events.</text>
</comment>
<dbReference type="GO" id="GO:0034599">
    <property type="term" value="P:cellular response to oxidative stress"/>
    <property type="evidence" value="ECO:0007669"/>
    <property type="project" value="TreeGrafter"/>
</dbReference>
<dbReference type="STRING" id="1450648.CLORY_44020"/>
<dbReference type="SUPFAM" id="SSF52833">
    <property type="entry name" value="Thioredoxin-like"/>
    <property type="match status" value="1"/>
</dbReference>
<evidence type="ECO:0000256" key="1">
    <source>
        <dbReference type="ARBA" id="ARBA00003330"/>
    </source>
</evidence>
<evidence type="ECO:0000256" key="4">
    <source>
        <dbReference type="ARBA" id="ARBA00023002"/>
    </source>
</evidence>
<reference evidence="9 10" key="1">
    <citation type="submission" date="2017-03" db="EMBL/GenBank/DDBJ databases">
        <title>Genome sequence of Clostridium oryzae DSM 28571.</title>
        <authorList>
            <person name="Poehlein A."/>
            <person name="Daniel R."/>
        </authorList>
    </citation>
    <scope>NUCLEOTIDE SEQUENCE [LARGE SCALE GENOMIC DNA]</scope>
    <source>
        <strain evidence="9 10">DSM 28571</strain>
    </source>
</reference>
<proteinExistence type="predicted"/>
<dbReference type="GO" id="GO:0005737">
    <property type="term" value="C:cytoplasm"/>
    <property type="evidence" value="ECO:0007669"/>
    <property type="project" value="TreeGrafter"/>
</dbReference>
<evidence type="ECO:0000313" key="9">
    <source>
        <dbReference type="EMBL" id="OPJ55500.1"/>
    </source>
</evidence>
<organism evidence="9 10">
    <name type="scientific">Clostridium oryzae</name>
    <dbReference type="NCBI Taxonomy" id="1450648"/>
    <lineage>
        <taxon>Bacteria</taxon>
        <taxon>Bacillati</taxon>
        <taxon>Bacillota</taxon>
        <taxon>Clostridia</taxon>
        <taxon>Eubacteriales</taxon>
        <taxon>Clostridiaceae</taxon>
        <taxon>Clostridium</taxon>
    </lineage>
</organism>
<protein>
    <recommendedName>
        <fullName evidence="7">Bacterioferritin comigratory protein</fullName>
    </recommendedName>
</protein>
<keyword evidence="4 9" id="KW-0560">Oxidoreductase</keyword>
<dbReference type="InterPro" id="IPR036249">
    <property type="entry name" value="Thioredoxin-like_sf"/>
</dbReference>
<name>A0A1V4I6K2_9CLOT</name>